<sequence length="64" mass="7495">MQGIELGYPQNRSLVAPWFDDLPRERQLINDHTIERASDRAQVEKTALLLMLKLGKLTILHRHF</sequence>
<evidence type="ECO:0000313" key="2">
    <source>
        <dbReference type="Proteomes" id="UP000199267"/>
    </source>
</evidence>
<dbReference type="AlphaFoldDB" id="A0A1H9MY99"/>
<gene>
    <name evidence="1" type="ORF">SAMN04244573_03276</name>
</gene>
<dbReference type="EMBL" id="FOFJ01000038">
    <property type="protein sequence ID" value="SER28073.1"/>
    <property type="molecule type" value="Genomic_DNA"/>
</dbReference>
<evidence type="ECO:0000313" key="1">
    <source>
        <dbReference type="EMBL" id="SER28073.1"/>
    </source>
</evidence>
<protein>
    <submittedName>
        <fullName evidence="1">Uncharacterized protein</fullName>
    </submittedName>
</protein>
<organism evidence="1 2">
    <name type="scientific">Azotobacter beijerinckii</name>
    <dbReference type="NCBI Taxonomy" id="170623"/>
    <lineage>
        <taxon>Bacteria</taxon>
        <taxon>Pseudomonadati</taxon>
        <taxon>Pseudomonadota</taxon>
        <taxon>Gammaproteobacteria</taxon>
        <taxon>Pseudomonadales</taxon>
        <taxon>Pseudomonadaceae</taxon>
        <taxon>Azotobacter</taxon>
    </lineage>
</organism>
<proteinExistence type="predicted"/>
<name>A0A1H9MY99_9GAMM</name>
<dbReference type="Proteomes" id="UP000199267">
    <property type="component" value="Unassembled WGS sequence"/>
</dbReference>
<accession>A0A1H9MY99</accession>
<reference evidence="1 2" key="1">
    <citation type="submission" date="2016-10" db="EMBL/GenBank/DDBJ databases">
        <authorList>
            <person name="de Groot N.N."/>
        </authorList>
    </citation>
    <scope>NUCLEOTIDE SEQUENCE [LARGE SCALE GENOMIC DNA]</scope>
    <source>
        <strain evidence="1 2">DSM 378</strain>
    </source>
</reference>